<sequence length="146" mass="16609">ALCSRLQVFQSIRLTPGSIRDLQWCQHILSDGNLEHLPLRFCGSLPEADINIYMDASDTGLAVLHPARSEFILLKFDEEEALMIQNSDSTGFTINVREHFCMALAAWCWGSKWHQDFHFPHVVCWSDNVSAVSWINQLQSRSGFGQ</sequence>
<protein>
    <submittedName>
        <fullName evidence="1">Uncharacterized protein</fullName>
    </submittedName>
</protein>
<reference evidence="1 2" key="1">
    <citation type="submission" date="2013-11" db="EMBL/GenBank/DDBJ databases">
        <title>The Genome Sequence of Phytophthora parasitica P1569.</title>
        <authorList>
            <consortium name="The Broad Institute Genomics Platform"/>
            <person name="Russ C."/>
            <person name="Tyler B."/>
            <person name="Panabieres F."/>
            <person name="Shan W."/>
            <person name="Tripathy S."/>
            <person name="Grunwald N."/>
            <person name="Machado M."/>
            <person name="Johnson C.S."/>
            <person name="Arredondo F."/>
            <person name="Hong C."/>
            <person name="Coffey M."/>
            <person name="Young S.K."/>
            <person name="Zeng Q."/>
            <person name="Gargeya S."/>
            <person name="Fitzgerald M."/>
            <person name="Abouelleil A."/>
            <person name="Alvarado L."/>
            <person name="Chapman S.B."/>
            <person name="Gainer-Dewar J."/>
            <person name="Goldberg J."/>
            <person name="Griggs A."/>
            <person name="Gujja S."/>
            <person name="Hansen M."/>
            <person name="Howarth C."/>
            <person name="Imamovic A."/>
            <person name="Ireland A."/>
            <person name="Larimer J."/>
            <person name="McCowan C."/>
            <person name="Murphy C."/>
            <person name="Pearson M."/>
            <person name="Poon T.W."/>
            <person name="Priest M."/>
            <person name="Roberts A."/>
            <person name="Saif S."/>
            <person name="Shea T."/>
            <person name="Sykes S."/>
            <person name="Wortman J."/>
            <person name="Nusbaum C."/>
            <person name="Birren B."/>
        </authorList>
    </citation>
    <scope>NUCLEOTIDE SEQUENCE [LARGE SCALE GENOMIC DNA]</scope>
    <source>
        <strain evidence="1 2">P1569</strain>
    </source>
</reference>
<evidence type="ECO:0000313" key="1">
    <source>
        <dbReference type="EMBL" id="ETI38131.1"/>
    </source>
</evidence>
<gene>
    <name evidence="1" type="ORF">F443_16056</name>
</gene>
<evidence type="ECO:0000313" key="2">
    <source>
        <dbReference type="Proteomes" id="UP000018721"/>
    </source>
</evidence>
<name>V9EGM7_PHYNI</name>
<dbReference type="Proteomes" id="UP000018721">
    <property type="component" value="Unassembled WGS sequence"/>
</dbReference>
<accession>V9EGM7</accession>
<dbReference type="AlphaFoldDB" id="V9EGM7"/>
<dbReference type="EMBL" id="ANIZ01002803">
    <property type="protein sequence ID" value="ETI38131.1"/>
    <property type="molecule type" value="Genomic_DNA"/>
</dbReference>
<proteinExistence type="predicted"/>
<organism evidence="1 2">
    <name type="scientific">Phytophthora nicotianae P1569</name>
    <dbReference type="NCBI Taxonomy" id="1317065"/>
    <lineage>
        <taxon>Eukaryota</taxon>
        <taxon>Sar</taxon>
        <taxon>Stramenopiles</taxon>
        <taxon>Oomycota</taxon>
        <taxon>Peronosporomycetes</taxon>
        <taxon>Peronosporales</taxon>
        <taxon>Peronosporaceae</taxon>
        <taxon>Phytophthora</taxon>
    </lineage>
</organism>
<dbReference type="HOGENOM" id="CLU_1782387_0_0_1"/>
<feature type="non-terminal residue" evidence="1">
    <location>
        <position position="1"/>
    </location>
</feature>
<keyword evidence="2" id="KW-1185">Reference proteome</keyword>
<comment type="caution">
    <text evidence="1">The sequence shown here is derived from an EMBL/GenBank/DDBJ whole genome shotgun (WGS) entry which is preliminary data.</text>
</comment>